<dbReference type="Gramene" id="Psat05G0770400-T1">
    <property type="protein sequence ID" value="KAI5413195.1"/>
    <property type="gene ID" value="KIW84_057704"/>
</dbReference>
<proteinExistence type="predicted"/>
<dbReference type="PANTHER" id="PTHR46148">
    <property type="entry name" value="CHROMO DOMAIN-CONTAINING PROTEIN"/>
    <property type="match status" value="1"/>
</dbReference>
<name>A0A9D5AP79_PEA</name>
<dbReference type="PANTHER" id="PTHR46148:SF52">
    <property type="entry name" value="OS04G0603800 PROTEIN"/>
    <property type="match status" value="1"/>
</dbReference>
<protein>
    <recommendedName>
        <fullName evidence="1">Tf2-1-like SH3-like domain-containing protein</fullName>
    </recommendedName>
</protein>
<dbReference type="EMBL" id="JAMSHJ010000005">
    <property type="protein sequence ID" value="KAI5413195.1"/>
    <property type="molecule type" value="Genomic_DNA"/>
</dbReference>
<dbReference type="InterPro" id="IPR036397">
    <property type="entry name" value="RNaseH_sf"/>
</dbReference>
<evidence type="ECO:0000313" key="3">
    <source>
        <dbReference type="Proteomes" id="UP001058974"/>
    </source>
</evidence>
<reference evidence="2 3" key="1">
    <citation type="journal article" date="2022" name="Nat. Genet.">
        <title>Improved pea reference genome and pan-genome highlight genomic features and evolutionary characteristics.</title>
        <authorList>
            <person name="Yang T."/>
            <person name="Liu R."/>
            <person name="Luo Y."/>
            <person name="Hu S."/>
            <person name="Wang D."/>
            <person name="Wang C."/>
            <person name="Pandey M.K."/>
            <person name="Ge S."/>
            <person name="Xu Q."/>
            <person name="Li N."/>
            <person name="Li G."/>
            <person name="Huang Y."/>
            <person name="Saxena R.K."/>
            <person name="Ji Y."/>
            <person name="Li M."/>
            <person name="Yan X."/>
            <person name="He Y."/>
            <person name="Liu Y."/>
            <person name="Wang X."/>
            <person name="Xiang C."/>
            <person name="Varshney R.K."/>
            <person name="Ding H."/>
            <person name="Gao S."/>
            <person name="Zong X."/>
        </authorList>
    </citation>
    <scope>NUCLEOTIDE SEQUENCE [LARGE SCALE GENOMIC DNA]</scope>
    <source>
        <strain evidence="2 3">cv. Zhongwan 6</strain>
    </source>
</reference>
<accession>A0A9D5AP79</accession>
<dbReference type="Gene3D" id="3.30.420.10">
    <property type="entry name" value="Ribonuclease H-like superfamily/Ribonuclease H"/>
    <property type="match status" value="1"/>
</dbReference>
<organism evidence="2 3">
    <name type="scientific">Pisum sativum</name>
    <name type="common">Garden pea</name>
    <name type="synonym">Lathyrus oleraceus</name>
    <dbReference type="NCBI Taxonomy" id="3888"/>
    <lineage>
        <taxon>Eukaryota</taxon>
        <taxon>Viridiplantae</taxon>
        <taxon>Streptophyta</taxon>
        <taxon>Embryophyta</taxon>
        <taxon>Tracheophyta</taxon>
        <taxon>Spermatophyta</taxon>
        <taxon>Magnoliopsida</taxon>
        <taxon>eudicotyledons</taxon>
        <taxon>Gunneridae</taxon>
        <taxon>Pentapetalae</taxon>
        <taxon>rosids</taxon>
        <taxon>fabids</taxon>
        <taxon>Fabales</taxon>
        <taxon>Fabaceae</taxon>
        <taxon>Papilionoideae</taxon>
        <taxon>50 kb inversion clade</taxon>
        <taxon>NPAAA clade</taxon>
        <taxon>Hologalegina</taxon>
        <taxon>IRL clade</taxon>
        <taxon>Fabeae</taxon>
        <taxon>Lathyrus</taxon>
    </lineage>
</organism>
<dbReference type="GO" id="GO:0003676">
    <property type="term" value="F:nucleic acid binding"/>
    <property type="evidence" value="ECO:0007669"/>
    <property type="project" value="InterPro"/>
</dbReference>
<evidence type="ECO:0000259" key="1">
    <source>
        <dbReference type="Pfam" id="PF24626"/>
    </source>
</evidence>
<comment type="caution">
    <text evidence="2">The sequence shown here is derived from an EMBL/GenBank/DDBJ whole genome shotgun (WGS) entry which is preliminary data.</text>
</comment>
<dbReference type="Proteomes" id="UP001058974">
    <property type="component" value="Chromosome 5"/>
</dbReference>
<sequence>MGRGLNGFYHRLKGTTLKMSSTYLPVTDGQTKVVNRCLETYLRCFIADQPKSWLSWVPWEEFWFNTTFHASTGSIPFEQQSVVSRINAKLAARYHGPFQIVERMEVVAYKLRLPEGSQVHPVFHVSLLKRAIGDYAVESELSQEVEGSCVEQFVPKRVLATRFNGLGEQRV</sequence>
<dbReference type="Pfam" id="PF24626">
    <property type="entry name" value="SH3_Tf2-1"/>
    <property type="match status" value="1"/>
</dbReference>
<dbReference type="InterPro" id="IPR056924">
    <property type="entry name" value="SH3_Tf2-1"/>
</dbReference>
<dbReference type="SUPFAM" id="SSF53098">
    <property type="entry name" value="Ribonuclease H-like"/>
    <property type="match status" value="1"/>
</dbReference>
<keyword evidence="3" id="KW-1185">Reference proteome</keyword>
<dbReference type="AlphaFoldDB" id="A0A9D5AP79"/>
<gene>
    <name evidence="2" type="ORF">KIW84_057704</name>
</gene>
<evidence type="ECO:0000313" key="2">
    <source>
        <dbReference type="EMBL" id="KAI5413195.1"/>
    </source>
</evidence>
<dbReference type="InterPro" id="IPR012337">
    <property type="entry name" value="RNaseH-like_sf"/>
</dbReference>
<feature type="domain" description="Tf2-1-like SH3-like" evidence="1">
    <location>
        <begin position="80"/>
        <end position="131"/>
    </location>
</feature>